<evidence type="ECO:0000313" key="3">
    <source>
        <dbReference type="Proteomes" id="UP000189933"/>
    </source>
</evidence>
<organism evidence="2 3">
    <name type="scientific">Carboxydocella sporoproducens DSM 16521</name>
    <dbReference type="NCBI Taxonomy" id="1121270"/>
    <lineage>
        <taxon>Bacteria</taxon>
        <taxon>Bacillati</taxon>
        <taxon>Bacillota</taxon>
        <taxon>Clostridia</taxon>
        <taxon>Eubacteriales</taxon>
        <taxon>Clostridiales Family XVI. Incertae Sedis</taxon>
        <taxon>Carboxydocella</taxon>
    </lineage>
</organism>
<gene>
    <name evidence="2" type="ORF">SAMN02745885_00995</name>
</gene>
<protein>
    <recommendedName>
        <fullName evidence="4">50S ribosomal protein L29</fullName>
    </recommendedName>
</protein>
<sequence length="69" mass="8146">MEWEKLSKEELLERLAKAKEELEEVEEERMFVLSQTGLHVSGGTVRKYEEEVNRLRELVKAIEARLAQM</sequence>
<keyword evidence="1" id="KW-0175">Coiled coil</keyword>
<keyword evidence="3" id="KW-1185">Reference proteome</keyword>
<dbReference type="EMBL" id="FUXM01000008">
    <property type="protein sequence ID" value="SJZ81868.1"/>
    <property type="molecule type" value="Genomic_DNA"/>
</dbReference>
<evidence type="ECO:0008006" key="4">
    <source>
        <dbReference type="Google" id="ProtNLM"/>
    </source>
</evidence>
<dbReference type="RefSeq" id="WP_078665090.1">
    <property type="nucleotide sequence ID" value="NZ_FUXM01000008.1"/>
</dbReference>
<dbReference type="AlphaFoldDB" id="A0A1T4NT23"/>
<dbReference type="OrthoDB" id="1912014at2"/>
<reference evidence="3" key="1">
    <citation type="submission" date="2017-02" db="EMBL/GenBank/DDBJ databases">
        <authorList>
            <person name="Varghese N."/>
            <person name="Submissions S."/>
        </authorList>
    </citation>
    <scope>NUCLEOTIDE SEQUENCE [LARGE SCALE GENOMIC DNA]</scope>
    <source>
        <strain evidence="3">DSM 16521</strain>
    </source>
</reference>
<accession>A0A1T4NT23</accession>
<dbReference type="Proteomes" id="UP000189933">
    <property type="component" value="Unassembled WGS sequence"/>
</dbReference>
<name>A0A1T4NT23_9FIRM</name>
<proteinExistence type="predicted"/>
<evidence type="ECO:0000256" key="1">
    <source>
        <dbReference type="SAM" id="Coils"/>
    </source>
</evidence>
<evidence type="ECO:0000313" key="2">
    <source>
        <dbReference type="EMBL" id="SJZ81868.1"/>
    </source>
</evidence>
<feature type="coiled-coil region" evidence="1">
    <location>
        <begin position="1"/>
        <end position="65"/>
    </location>
</feature>